<dbReference type="Gene3D" id="2.130.10.30">
    <property type="entry name" value="Regulator of chromosome condensation 1/beta-lactamase-inhibitor protein II"/>
    <property type="match status" value="1"/>
</dbReference>
<dbReference type="EMBL" id="NJEU01000219">
    <property type="protein sequence ID" value="PHH78552.1"/>
    <property type="molecule type" value="Genomic_DNA"/>
</dbReference>
<dbReference type="InterPro" id="IPR051553">
    <property type="entry name" value="Ran_GTPase-activating"/>
</dbReference>
<organism evidence="5 6">
    <name type="scientific">Ophiocordyceps australis</name>
    <dbReference type="NCBI Taxonomy" id="1399860"/>
    <lineage>
        <taxon>Eukaryota</taxon>
        <taxon>Fungi</taxon>
        <taxon>Dikarya</taxon>
        <taxon>Ascomycota</taxon>
        <taxon>Pezizomycotina</taxon>
        <taxon>Sordariomycetes</taxon>
        <taxon>Hypocreomycetidae</taxon>
        <taxon>Hypocreales</taxon>
        <taxon>Ophiocordycipitaceae</taxon>
        <taxon>Ophiocordyceps</taxon>
    </lineage>
</organism>
<dbReference type="InterPro" id="IPR058923">
    <property type="entry name" value="RCC1-like_dom"/>
</dbReference>
<keyword evidence="1" id="KW-0344">Guanine-nucleotide releasing factor</keyword>
<gene>
    <name evidence="5" type="ORF">CDD82_2980</name>
</gene>
<dbReference type="AlphaFoldDB" id="A0A2C5ZFQ8"/>
<accession>A0A2C5ZFQ8</accession>
<evidence type="ECO:0000256" key="3">
    <source>
        <dbReference type="PROSITE-ProRule" id="PRU00235"/>
    </source>
</evidence>
<dbReference type="OrthoDB" id="61110at2759"/>
<dbReference type="GO" id="GO:0005085">
    <property type="term" value="F:guanyl-nucleotide exchange factor activity"/>
    <property type="evidence" value="ECO:0007669"/>
    <property type="project" value="TreeGrafter"/>
</dbReference>
<dbReference type="PANTHER" id="PTHR45982:SF1">
    <property type="entry name" value="REGULATOR OF CHROMOSOME CONDENSATION"/>
    <property type="match status" value="1"/>
</dbReference>
<proteinExistence type="predicted"/>
<dbReference type="PRINTS" id="PR00633">
    <property type="entry name" value="RCCNDNSATION"/>
</dbReference>
<dbReference type="Proteomes" id="UP000224854">
    <property type="component" value="Unassembled WGS sequence"/>
</dbReference>
<sequence length="441" mass="47848">MRRPDAPKRRRSWQREEVVINQAPGRRLRIFVFGTNENGELGLGPITGPQDVRRPRMNSILSSPSAGVVQVAVGGMHCVALTHDNRLLTWGVNDMGALGRDTRYDSQQYHDISVNPREATPEQVDMTLVPSDTVFTQVTASDNATFALTDKGFVYGWGTMRSSEGVVGFLPDVMIQERPMLMPSIRQVTKILAGNNHIVALSARGTVYTWGSGEQGQLGRRILARLKTQCLVPFELRLRDIVNIGVGANHSFAIGYNGDVYGWGSNNFGQTGIASNTGKDSGRVSLCTLAPNIRDIASIRNVGPIVDITGGNKHSLALTANGACFVWGQLDACATGISLRDLPPTGVVFDNRGNPRILTMPTLIPGLVARFIAAGGDHNVAITPDYRVFSWGFNNNHQTGNQRDADIEIPTLINSSLIRNRPIVWAGLGGNFSILGEIVEP</sequence>
<dbReference type="InterPro" id="IPR000408">
    <property type="entry name" value="Reg_chr_condens"/>
</dbReference>
<comment type="caution">
    <text evidence="5">The sequence shown here is derived from an EMBL/GenBank/DDBJ whole genome shotgun (WGS) entry which is preliminary data.</text>
</comment>
<keyword evidence="2" id="KW-0677">Repeat</keyword>
<reference evidence="5 6" key="1">
    <citation type="submission" date="2017-06" db="EMBL/GenBank/DDBJ databases">
        <title>Ant-infecting Ophiocordyceps genomes reveal a high diversity of potential behavioral manipulation genes and a possible major role for enterotoxins.</title>
        <authorList>
            <person name="De Bekker C."/>
            <person name="Evans H.C."/>
            <person name="Brachmann A."/>
            <person name="Hughes D.P."/>
        </authorList>
    </citation>
    <scope>NUCLEOTIDE SEQUENCE [LARGE SCALE GENOMIC DNA]</scope>
    <source>
        <strain evidence="5 6">1348a</strain>
    </source>
</reference>
<feature type="repeat" description="RCC1" evidence="3">
    <location>
        <begin position="258"/>
        <end position="321"/>
    </location>
</feature>
<feature type="repeat" description="RCC1" evidence="3">
    <location>
        <begin position="205"/>
        <end position="257"/>
    </location>
</feature>
<evidence type="ECO:0000259" key="4">
    <source>
        <dbReference type="Pfam" id="PF25390"/>
    </source>
</evidence>
<feature type="repeat" description="RCC1" evidence="3">
    <location>
        <begin position="322"/>
        <end position="385"/>
    </location>
</feature>
<evidence type="ECO:0000256" key="2">
    <source>
        <dbReference type="ARBA" id="ARBA00022737"/>
    </source>
</evidence>
<dbReference type="PROSITE" id="PS50012">
    <property type="entry name" value="RCC1_3"/>
    <property type="match status" value="6"/>
</dbReference>
<dbReference type="Pfam" id="PF25390">
    <property type="entry name" value="WD40_RLD"/>
    <property type="match status" value="1"/>
</dbReference>
<dbReference type="PROSITE" id="PS00625">
    <property type="entry name" value="RCC1_1"/>
    <property type="match status" value="1"/>
</dbReference>
<feature type="repeat" description="RCC1" evidence="3">
    <location>
        <begin position="28"/>
        <end position="84"/>
    </location>
</feature>
<dbReference type="GO" id="GO:0005737">
    <property type="term" value="C:cytoplasm"/>
    <property type="evidence" value="ECO:0007669"/>
    <property type="project" value="TreeGrafter"/>
</dbReference>
<protein>
    <recommendedName>
        <fullName evidence="4">RCC1-like domain-containing protein</fullName>
    </recommendedName>
</protein>
<feature type="repeat" description="RCC1" evidence="3">
    <location>
        <begin position="152"/>
        <end position="204"/>
    </location>
</feature>
<evidence type="ECO:0000256" key="1">
    <source>
        <dbReference type="ARBA" id="ARBA00022658"/>
    </source>
</evidence>
<evidence type="ECO:0000313" key="5">
    <source>
        <dbReference type="EMBL" id="PHH78552.1"/>
    </source>
</evidence>
<feature type="domain" description="RCC1-like" evidence="4">
    <location>
        <begin position="30"/>
        <end position="434"/>
    </location>
</feature>
<dbReference type="SUPFAM" id="SSF50985">
    <property type="entry name" value="RCC1/BLIP-II"/>
    <property type="match status" value="1"/>
</dbReference>
<name>A0A2C5ZFQ8_9HYPO</name>
<evidence type="ECO:0000313" key="6">
    <source>
        <dbReference type="Proteomes" id="UP000224854"/>
    </source>
</evidence>
<dbReference type="PROSITE" id="PS00626">
    <property type="entry name" value="RCC1_2"/>
    <property type="match status" value="1"/>
</dbReference>
<feature type="repeat" description="RCC1" evidence="3">
    <location>
        <begin position="85"/>
        <end position="151"/>
    </location>
</feature>
<keyword evidence="6" id="KW-1185">Reference proteome</keyword>
<dbReference type="InterPro" id="IPR009091">
    <property type="entry name" value="RCC1/BLIP-II"/>
</dbReference>
<dbReference type="PANTHER" id="PTHR45982">
    <property type="entry name" value="REGULATOR OF CHROMOSOME CONDENSATION"/>
    <property type="match status" value="1"/>
</dbReference>